<evidence type="ECO:0000313" key="2">
    <source>
        <dbReference type="EMBL" id="KAK8879732.1"/>
    </source>
</evidence>
<keyword evidence="3" id="KW-1185">Reference proteome</keyword>
<comment type="caution">
    <text evidence="2">The sequence shown here is derived from an EMBL/GenBank/DDBJ whole genome shotgun (WGS) entry which is preliminary data.</text>
</comment>
<feature type="transmembrane region" description="Helical" evidence="1">
    <location>
        <begin position="504"/>
        <end position="524"/>
    </location>
</feature>
<feature type="transmembrane region" description="Helical" evidence="1">
    <location>
        <begin position="187"/>
        <end position="210"/>
    </location>
</feature>
<keyword evidence="1" id="KW-0812">Transmembrane</keyword>
<feature type="transmembrane region" description="Helical" evidence="1">
    <location>
        <begin position="44"/>
        <end position="64"/>
    </location>
</feature>
<proteinExistence type="predicted"/>
<dbReference type="Proteomes" id="UP001390339">
    <property type="component" value="Unassembled WGS sequence"/>
</dbReference>
<accession>A0ABR2JLY5</accession>
<organism evidence="2 3">
    <name type="scientific">Apiospora arundinis</name>
    <dbReference type="NCBI Taxonomy" id="335852"/>
    <lineage>
        <taxon>Eukaryota</taxon>
        <taxon>Fungi</taxon>
        <taxon>Dikarya</taxon>
        <taxon>Ascomycota</taxon>
        <taxon>Pezizomycotina</taxon>
        <taxon>Sordariomycetes</taxon>
        <taxon>Xylariomycetidae</taxon>
        <taxon>Amphisphaeriales</taxon>
        <taxon>Apiosporaceae</taxon>
        <taxon>Apiospora</taxon>
    </lineage>
</organism>
<feature type="transmembrane region" description="Helical" evidence="1">
    <location>
        <begin position="466"/>
        <end position="492"/>
    </location>
</feature>
<dbReference type="Pfam" id="PF11915">
    <property type="entry name" value="DUF3433"/>
    <property type="match status" value="1"/>
</dbReference>
<sequence length="581" mass="64399">MIENWAADAANHQNSRSTDAAYSPIPPPAGYAALDFRPTVLKTGVLFAMGVVHLLVVLGLVLLLKGAGNDRAYSISITNINMYLTARYGPSVIGTVTTALVRTTVRDLQRMYPYIKMADSSPGRYGGGRASKTIAFPFWPAPLVRPDLFSMGLILASFASLQVALKADLLQIHEEQRSWRVVVNTSITYILLAMYGIQVAFFISVIKWLWSRGTGIRRGWDPTNLADTIALFSCFNVKEMDSIDPSHPGKAVDRLLRGHYFRLGYWQVTRHGTDTKTVAYGIRSLGPRHHWTVCPEEGNLRAIHRPRTPYNHHPMLHTLACAMCGLAGTICLIGCLYIAISGLSSRTFLIQNGKFKDVSGAFNLTQYNTTTGLPLVGKFPTGSTDGNGTSYSLVLWSALLRSAPLFVMGLAVGELAVYDYHHRWSQPLLNMYRGPALANKTLLLDYMTPSTLGVLTRAWEHGEWKVFYYALLNALVPLLRLLPVGILTMINIGSGIVCQFSPEFLVATIIMLTVVVASQVSAWCSRQRRFPRGGTSLLDIWLLCSRSKLVKNPEFSECGPLWTKEDLSSTIHLRHDKYQLG</sequence>
<keyword evidence="1" id="KW-0472">Membrane</keyword>
<dbReference type="InterPro" id="IPR021840">
    <property type="entry name" value="DUF3433"/>
</dbReference>
<evidence type="ECO:0000256" key="1">
    <source>
        <dbReference type="SAM" id="Phobius"/>
    </source>
</evidence>
<dbReference type="EMBL" id="JAPCWZ010000001">
    <property type="protein sequence ID" value="KAK8879732.1"/>
    <property type="molecule type" value="Genomic_DNA"/>
</dbReference>
<feature type="transmembrane region" description="Helical" evidence="1">
    <location>
        <begin position="315"/>
        <end position="340"/>
    </location>
</feature>
<name>A0ABR2JLY5_9PEZI</name>
<dbReference type="PANTHER" id="PTHR37544:SF1">
    <property type="entry name" value="PHOSPHORIBOSYLAMINOIMIDAZOLE-SUCCINOCARBOXAMIDE SYNTHASE"/>
    <property type="match status" value="1"/>
</dbReference>
<reference evidence="2 3" key="1">
    <citation type="journal article" date="2024" name="IMA Fungus">
        <title>Apiospora arundinis, a panoply of carbohydrate-active enzymes and secondary metabolites.</title>
        <authorList>
            <person name="Sorensen T."/>
            <person name="Petersen C."/>
            <person name="Muurmann A.T."/>
            <person name="Christiansen J.V."/>
            <person name="Brundto M.L."/>
            <person name="Overgaard C.K."/>
            <person name="Boysen A.T."/>
            <person name="Wollenberg R.D."/>
            <person name="Larsen T.O."/>
            <person name="Sorensen J.L."/>
            <person name="Nielsen K.L."/>
            <person name="Sondergaard T.E."/>
        </authorList>
    </citation>
    <scope>NUCLEOTIDE SEQUENCE [LARGE SCALE GENOMIC DNA]</scope>
    <source>
        <strain evidence="2 3">AAU 773</strain>
    </source>
</reference>
<evidence type="ECO:0000313" key="3">
    <source>
        <dbReference type="Proteomes" id="UP001390339"/>
    </source>
</evidence>
<gene>
    <name evidence="2" type="ORF">PGQ11_001026</name>
</gene>
<protein>
    <submittedName>
        <fullName evidence="2">Uncharacterized protein</fullName>
    </submittedName>
</protein>
<keyword evidence="1" id="KW-1133">Transmembrane helix</keyword>
<dbReference type="PANTHER" id="PTHR37544">
    <property type="entry name" value="SPRAY-RELATED"/>
    <property type="match status" value="1"/>
</dbReference>